<evidence type="ECO:0000313" key="7">
    <source>
        <dbReference type="Proteomes" id="UP001146019"/>
    </source>
</evidence>
<evidence type="ECO:0000256" key="3">
    <source>
        <dbReference type="ARBA" id="ARBA00023098"/>
    </source>
</evidence>
<keyword evidence="7" id="KW-1185">Reference proteome</keyword>
<dbReference type="EMBL" id="JAPKMY010000010">
    <property type="protein sequence ID" value="MCX5469392.1"/>
    <property type="molecule type" value="Genomic_DNA"/>
</dbReference>
<dbReference type="Gene3D" id="3.40.1090.10">
    <property type="entry name" value="Cytosolic phospholipase A2 catalytic domain"/>
    <property type="match status" value="1"/>
</dbReference>
<feature type="active site" description="Nucleophile" evidence="4">
    <location>
        <position position="116"/>
    </location>
</feature>
<feature type="short sequence motif" description="GXGXXG" evidence="4">
    <location>
        <begin position="85"/>
        <end position="90"/>
    </location>
</feature>
<feature type="active site" description="Proton acceptor" evidence="4">
    <location>
        <position position="260"/>
    </location>
</feature>
<dbReference type="InterPro" id="IPR016035">
    <property type="entry name" value="Acyl_Trfase/lysoPLipase"/>
</dbReference>
<proteinExistence type="predicted"/>
<dbReference type="GO" id="GO:0016787">
    <property type="term" value="F:hydrolase activity"/>
    <property type="evidence" value="ECO:0007669"/>
    <property type="project" value="UniProtKB-UniRule"/>
</dbReference>
<gene>
    <name evidence="6" type="ORF">OSH00_16840</name>
</gene>
<dbReference type="InterPro" id="IPR002641">
    <property type="entry name" value="PNPLA_dom"/>
</dbReference>
<evidence type="ECO:0000256" key="2">
    <source>
        <dbReference type="ARBA" id="ARBA00022963"/>
    </source>
</evidence>
<keyword evidence="2 4" id="KW-0442">Lipid degradation</keyword>
<organism evidence="6 7">
    <name type="scientific">Acinetobacter nematophilus</name>
    <dbReference type="NCBI Taxonomy" id="2994642"/>
    <lineage>
        <taxon>Bacteria</taxon>
        <taxon>Pseudomonadati</taxon>
        <taxon>Pseudomonadota</taxon>
        <taxon>Gammaproteobacteria</taxon>
        <taxon>Moraxellales</taxon>
        <taxon>Moraxellaceae</taxon>
        <taxon>Acinetobacter</taxon>
    </lineage>
</organism>
<keyword evidence="3 4" id="KW-0443">Lipid metabolism</keyword>
<dbReference type="PANTHER" id="PTHR14226">
    <property type="entry name" value="NEUROPATHY TARGET ESTERASE/SWISS CHEESE D.MELANOGASTER"/>
    <property type="match status" value="1"/>
</dbReference>
<evidence type="ECO:0000313" key="6">
    <source>
        <dbReference type="EMBL" id="MCX5469392.1"/>
    </source>
</evidence>
<dbReference type="Proteomes" id="UP001146019">
    <property type="component" value="Unassembled WGS sequence"/>
</dbReference>
<accession>A0A9X3DWY8</accession>
<keyword evidence="1 4" id="KW-0378">Hydrolase</keyword>
<dbReference type="AlphaFoldDB" id="A0A9X3DWY8"/>
<reference evidence="6" key="1">
    <citation type="submission" date="2022-11" db="EMBL/GenBank/DDBJ databases">
        <title>Biodiversity and phylogenetic relationships of bacteria.</title>
        <authorList>
            <person name="Machado R.A.R."/>
            <person name="Bhat A."/>
            <person name="Loulou A."/>
            <person name="Kallel S."/>
        </authorList>
    </citation>
    <scope>NUCLEOTIDE SEQUENCE</scope>
    <source>
        <strain evidence="6">A-IN1</strain>
    </source>
</reference>
<comment type="caution">
    <text evidence="6">The sequence shown here is derived from an EMBL/GenBank/DDBJ whole genome shotgun (WGS) entry which is preliminary data.</text>
</comment>
<feature type="short sequence motif" description="GXSXG" evidence="4">
    <location>
        <begin position="114"/>
        <end position="118"/>
    </location>
</feature>
<dbReference type="PROSITE" id="PS51635">
    <property type="entry name" value="PNPLA"/>
    <property type="match status" value="1"/>
</dbReference>
<dbReference type="Pfam" id="PF01734">
    <property type="entry name" value="Patatin"/>
    <property type="match status" value="1"/>
</dbReference>
<dbReference type="PANTHER" id="PTHR14226:SF74">
    <property type="entry name" value="BLR4684 PROTEIN"/>
    <property type="match status" value="1"/>
</dbReference>
<evidence type="ECO:0000259" key="5">
    <source>
        <dbReference type="PROSITE" id="PS51635"/>
    </source>
</evidence>
<dbReference type="SUPFAM" id="SSF52151">
    <property type="entry name" value="FabD/lysophospholipase-like"/>
    <property type="match status" value="1"/>
</dbReference>
<name>A0A9X3DWY8_9GAMM</name>
<feature type="short sequence motif" description="DGA/G" evidence="4">
    <location>
        <begin position="260"/>
        <end position="262"/>
    </location>
</feature>
<evidence type="ECO:0000256" key="4">
    <source>
        <dbReference type="PROSITE-ProRule" id="PRU01161"/>
    </source>
</evidence>
<protein>
    <submittedName>
        <fullName evidence="6">Patatin-like phospholipase family protein</fullName>
    </submittedName>
</protein>
<sequence length="395" mass="44457">MKFFHRSKLIFTTFRKACRYHFRLNAVPEEFTEYATIPDITNARIWFDRDLSTFIQTIIQDDQREKASFGTSCDDFPVSVLAISGGGDNGAFAAGVLGGLSASGQRPYFKVVTGISTGALIAPFAFLGTPYDDILQTVATSVGPDKIFQHRNIFMGLAKDGMANSKPLAKILKQYITPEILNLVAKEYRKGRVLQIGTTDLDSGRQVIWNMGEIASSNSPNALELFCKIIIASASIPGVVSPVMIDVEVNRKKYQEMHVDGGVVSQVFLYPATLMEELERVTGKHLSREVHMYVIRNGRLKSNWSETKKRTLSIGGRAINILIQSQGINDLLHLFQIAKQDNVDFNLAYIGEDFNVEHAQEFDRHYMQKLYEYGFNFAATHQQWHKSLPKEVLMR</sequence>
<feature type="domain" description="PNPLA" evidence="5">
    <location>
        <begin position="81"/>
        <end position="273"/>
    </location>
</feature>
<dbReference type="InterPro" id="IPR050301">
    <property type="entry name" value="NTE"/>
</dbReference>
<dbReference type="RefSeq" id="WP_266131388.1">
    <property type="nucleotide sequence ID" value="NZ_JAPKMY010000010.1"/>
</dbReference>
<dbReference type="GO" id="GO:0016042">
    <property type="term" value="P:lipid catabolic process"/>
    <property type="evidence" value="ECO:0007669"/>
    <property type="project" value="UniProtKB-UniRule"/>
</dbReference>
<evidence type="ECO:0000256" key="1">
    <source>
        <dbReference type="ARBA" id="ARBA00022801"/>
    </source>
</evidence>